<protein>
    <submittedName>
        <fullName evidence="1">Uncharacterized protein</fullName>
    </submittedName>
</protein>
<dbReference type="EMBL" id="NIZT01000019">
    <property type="protein sequence ID" value="RBQ23777.1"/>
    <property type="molecule type" value="Genomic_DNA"/>
</dbReference>
<name>A0A366MCJ1_9EURY</name>
<sequence length="51" mass="5393">MLIDLAGVKIVQKTITLILMIIGLFLLVSSANAADIVIGNTTDEGIKGKYC</sequence>
<keyword evidence="2" id="KW-1185">Reference proteome</keyword>
<gene>
    <name evidence="1" type="ORF">ALNOE001_06660</name>
</gene>
<proteinExistence type="predicted"/>
<evidence type="ECO:0000313" key="2">
    <source>
        <dbReference type="Proteomes" id="UP000253099"/>
    </source>
</evidence>
<evidence type="ECO:0000313" key="1">
    <source>
        <dbReference type="EMBL" id="RBQ23777.1"/>
    </source>
</evidence>
<accession>A0A366MCJ1</accession>
<reference evidence="1 2" key="1">
    <citation type="submission" date="2018-06" db="EMBL/GenBank/DDBJ databases">
        <title>Genomic insight into two independent archaeal endosymbiosis events.</title>
        <authorList>
            <person name="Lind A.E."/>
            <person name="Lewis W.H."/>
            <person name="Spang A."/>
            <person name="Guy L."/>
            <person name="Embley M.T."/>
            <person name="Ettema T.J.G."/>
        </authorList>
    </citation>
    <scope>NUCLEOTIDE SEQUENCE [LARGE SCALE GENOMIC DNA]</scope>
    <source>
        <strain evidence="1">NOE</strain>
    </source>
</reference>
<organism evidence="1 2">
    <name type="scientific">Candidatus Methanobinarius endosymbioticus</name>
    <dbReference type="NCBI Taxonomy" id="2006182"/>
    <lineage>
        <taxon>Archaea</taxon>
        <taxon>Methanobacteriati</taxon>
        <taxon>Methanobacteriota</taxon>
        <taxon>Methanomada group</taxon>
        <taxon>Methanobacteria</taxon>
        <taxon>Methanobacteriales</taxon>
        <taxon>Methanobacteriaceae</taxon>
        <taxon>Candidatus Methanobinarius</taxon>
    </lineage>
</organism>
<comment type="caution">
    <text evidence="1">The sequence shown here is derived from an EMBL/GenBank/DDBJ whole genome shotgun (WGS) entry which is preliminary data.</text>
</comment>
<dbReference type="AlphaFoldDB" id="A0A366MCJ1"/>
<dbReference type="Proteomes" id="UP000253099">
    <property type="component" value="Unassembled WGS sequence"/>
</dbReference>